<dbReference type="InterPro" id="IPR017451">
    <property type="entry name" value="F-box-assoc_interact_dom"/>
</dbReference>
<sequence>MSVHSSSIDKVAANDDILTQILIKLPVKSLMQFKFVSKHWLSLITNPYFACCRNPNSSPVSGLFLYSSTRRRNAELNFIPLQNSEILSDDNDCVYLTPLTTIPSLSSKGILSSCHGLLCCSSYSNLEGGDYQFRYHILNPTTKEFKSLPQPRDGHKGLNLVFDLSRSPHYKVVCVWHVDHVLSIDYDRNKHCYQIEIYSSETRSWRACAEPFTANQNSEFLGGVYWNGAINYFSTSADSLYFNVEEECIGTIPMPPIPHEDWKARPFRYYGELNEHLHLVIICNSRIQFDVYEMERDYSGWFVKYHVDLGSVRAAFPQMMQRLS</sequence>
<dbReference type="EMBL" id="SDRB02013448">
    <property type="protein sequence ID" value="THF94860.1"/>
    <property type="molecule type" value="Genomic_DNA"/>
</dbReference>
<comment type="caution">
    <text evidence="3">The sequence shown here is derived from an EMBL/GenBank/DDBJ whole genome shotgun (WGS) entry which is preliminary data.</text>
</comment>
<evidence type="ECO:0000259" key="2">
    <source>
        <dbReference type="Pfam" id="PF08268"/>
    </source>
</evidence>
<proteinExistence type="predicted"/>
<dbReference type="AlphaFoldDB" id="A0A4S4CY99"/>
<name>A0A4S4CY99_CAMSN</name>
<evidence type="ECO:0000259" key="1">
    <source>
        <dbReference type="Pfam" id="PF00646"/>
    </source>
</evidence>
<dbReference type="InterPro" id="IPR001810">
    <property type="entry name" value="F-box_dom"/>
</dbReference>
<dbReference type="Proteomes" id="UP000306102">
    <property type="component" value="Unassembled WGS sequence"/>
</dbReference>
<gene>
    <name evidence="3" type="ORF">TEA_007069</name>
</gene>
<dbReference type="Pfam" id="PF00646">
    <property type="entry name" value="F-box"/>
    <property type="match status" value="1"/>
</dbReference>
<dbReference type="InterPro" id="IPR013187">
    <property type="entry name" value="F-box-assoc_dom_typ3"/>
</dbReference>
<dbReference type="Pfam" id="PF08268">
    <property type="entry name" value="FBA_3"/>
    <property type="match status" value="1"/>
</dbReference>
<feature type="domain" description="F-box associated beta-propeller type 3" evidence="2">
    <location>
        <begin position="101"/>
        <end position="273"/>
    </location>
</feature>
<feature type="domain" description="F-box" evidence="1">
    <location>
        <begin position="15"/>
        <end position="49"/>
    </location>
</feature>
<dbReference type="PANTHER" id="PTHR35546">
    <property type="entry name" value="F-BOX PROTEIN INTERACTION DOMAIN PROTEIN-RELATED"/>
    <property type="match status" value="1"/>
</dbReference>
<dbReference type="SUPFAM" id="SSF81383">
    <property type="entry name" value="F-box domain"/>
    <property type="match status" value="1"/>
</dbReference>
<organism evidence="3 4">
    <name type="scientific">Camellia sinensis var. sinensis</name>
    <name type="common">China tea</name>
    <dbReference type="NCBI Taxonomy" id="542762"/>
    <lineage>
        <taxon>Eukaryota</taxon>
        <taxon>Viridiplantae</taxon>
        <taxon>Streptophyta</taxon>
        <taxon>Embryophyta</taxon>
        <taxon>Tracheophyta</taxon>
        <taxon>Spermatophyta</taxon>
        <taxon>Magnoliopsida</taxon>
        <taxon>eudicotyledons</taxon>
        <taxon>Gunneridae</taxon>
        <taxon>Pentapetalae</taxon>
        <taxon>asterids</taxon>
        <taxon>Ericales</taxon>
        <taxon>Theaceae</taxon>
        <taxon>Camellia</taxon>
    </lineage>
</organism>
<dbReference type="PANTHER" id="PTHR35546:SF130">
    <property type="entry name" value="EXPRESSED PROTEIN"/>
    <property type="match status" value="1"/>
</dbReference>
<dbReference type="NCBIfam" id="TIGR01640">
    <property type="entry name" value="F_box_assoc_1"/>
    <property type="match status" value="1"/>
</dbReference>
<dbReference type="InterPro" id="IPR036047">
    <property type="entry name" value="F-box-like_dom_sf"/>
</dbReference>
<dbReference type="Gene3D" id="1.20.1280.50">
    <property type="match status" value="1"/>
</dbReference>
<protein>
    <submittedName>
        <fullName evidence="3">Uncharacterized protein</fullName>
    </submittedName>
</protein>
<dbReference type="CDD" id="cd22157">
    <property type="entry name" value="F-box_AtFBW1-like"/>
    <property type="match status" value="1"/>
</dbReference>
<evidence type="ECO:0000313" key="3">
    <source>
        <dbReference type="EMBL" id="THF94860.1"/>
    </source>
</evidence>
<accession>A0A4S4CY99</accession>
<dbReference type="InterPro" id="IPR055290">
    <property type="entry name" value="At3g26010-like"/>
</dbReference>
<keyword evidence="4" id="KW-1185">Reference proteome</keyword>
<evidence type="ECO:0000313" key="4">
    <source>
        <dbReference type="Proteomes" id="UP000306102"/>
    </source>
</evidence>
<reference evidence="3 4" key="1">
    <citation type="journal article" date="2018" name="Proc. Natl. Acad. Sci. U.S.A.">
        <title>Draft genome sequence of Camellia sinensis var. sinensis provides insights into the evolution of the tea genome and tea quality.</title>
        <authorList>
            <person name="Wei C."/>
            <person name="Yang H."/>
            <person name="Wang S."/>
            <person name="Zhao J."/>
            <person name="Liu C."/>
            <person name="Gao L."/>
            <person name="Xia E."/>
            <person name="Lu Y."/>
            <person name="Tai Y."/>
            <person name="She G."/>
            <person name="Sun J."/>
            <person name="Cao H."/>
            <person name="Tong W."/>
            <person name="Gao Q."/>
            <person name="Li Y."/>
            <person name="Deng W."/>
            <person name="Jiang X."/>
            <person name="Wang W."/>
            <person name="Chen Q."/>
            <person name="Zhang S."/>
            <person name="Li H."/>
            <person name="Wu J."/>
            <person name="Wang P."/>
            <person name="Li P."/>
            <person name="Shi C."/>
            <person name="Zheng F."/>
            <person name="Jian J."/>
            <person name="Huang B."/>
            <person name="Shan D."/>
            <person name="Shi M."/>
            <person name="Fang C."/>
            <person name="Yue Y."/>
            <person name="Li F."/>
            <person name="Li D."/>
            <person name="Wei S."/>
            <person name="Han B."/>
            <person name="Jiang C."/>
            <person name="Yin Y."/>
            <person name="Xia T."/>
            <person name="Zhang Z."/>
            <person name="Bennetzen J.L."/>
            <person name="Zhao S."/>
            <person name="Wan X."/>
        </authorList>
    </citation>
    <scope>NUCLEOTIDE SEQUENCE [LARGE SCALE GENOMIC DNA]</scope>
    <source>
        <strain evidence="4">cv. Shuchazao</strain>
        <tissue evidence="3">Leaf</tissue>
    </source>
</reference>